<dbReference type="Gene3D" id="3.30.2350.10">
    <property type="entry name" value="Pseudouridine synthase"/>
    <property type="match status" value="1"/>
</dbReference>
<evidence type="ECO:0000256" key="4">
    <source>
        <dbReference type="PIRSR" id="PIRSR606225-1"/>
    </source>
</evidence>
<dbReference type="InterPro" id="IPR006225">
    <property type="entry name" value="PsdUridine_synth_RluC/D"/>
</dbReference>
<dbReference type="InterPro" id="IPR050188">
    <property type="entry name" value="RluA_PseudoU_synthase"/>
</dbReference>
<dbReference type="InterPro" id="IPR020103">
    <property type="entry name" value="PsdUridine_synth_cat_dom_sf"/>
</dbReference>
<organism evidence="7 8">
    <name type="scientific">Parageobacillus thermantarcticus</name>
    <dbReference type="NCBI Taxonomy" id="186116"/>
    <lineage>
        <taxon>Bacteria</taxon>
        <taxon>Bacillati</taxon>
        <taxon>Bacillota</taxon>
        <taxon>Bacilli</taxon>
        <taxon>Bacillales</taxon>
        <taxon>Anoxybacillaceae</taxon>
        <taxon>Parageobacillus</taxon>
    </lineage>
</organism>
<accession>A0A1I0TIM0</accession>
<evidence type="ECO:0000259" key="6">
    <source>
        <dbReference type="Pfam" id="PF00849"/>
    </source>
</evidence>
<reference evidence="8" key="1">
    <citation type="submission" date="2016-10" db="EMBL/GenBank/DDBJ databases">
        <authorList>
            <person name="Varghese N."/>
            <person name="Submissions S."/>
        </authorList>
    </citation>
    <scope>NUCLEOTIDE SEQUENCE [LARGE SCALE GENOMIC DNA]</scope>
    <source>
        <strain evidence="8">M1</strain>
    </source>
</reference>
<comment type="similarity">
    <text evidence="2 5">Belongs to the pseudouridine synthase RluA family.</text>
</comment>
<dbReference type="Pfam" id="PF00849">
    <property type="entry name" value="PseudoU_synth_2"/>
    <property type="match status" value="1"/>
</dbReference>
<gene>
    <name evidence="7" type="ORF">SAMN05192569_103120</name>
</gene>
<dbReference type="GO" id="GO:0000455">
    <property type="term" value="P:enzyme-directed rRNA pseudouridine synthesis"/>
    <property type="evidence" value="ECO:0007669"/>
    <property type="project" value="TreeGrafter"/>
</dbReference>
<feature type="domain" description="Pseudouridine synthase RsuA/RluA-like" evidence="6">
    <location>
        <begin position="105"/>
        <end position="257"/>
    </location>
</feature>
<evidence type="ECO:0000313" key="8">
    <source>
        <dbReference type="Proteomes" id="UP000198650"/>
    </source>
</evidence>
<evidence type="ECO:0000256" key="5">
    <source>
        <dbReference type="RuleBase" id="RU362028"/>
    </source>
</evidence>
<proteinExistence type="inferred from homology"/>
<evidence type="ECO:0000256" key="3">
    <source>
        <dbReference type="ARBA" id="ARBA00023235"/>
    </source>
</evidence>
<dbReference type="GO" id="GO:0003723">
    <property type="term" value="F:RNA binding"/>
    <property type="evidence" value="ECO:0007669"/>
    <property type="project" value="InterPro"/>
</dbReference>
<feature type="active site" evidence="4">
    <location>
        <position position="152"/>
    </location>
</feature>
<dbReference type="GO" id="GO:0140098">
    <property type="term" value="F:catalytic activity, acting on RNA"/>
    <property type="evidence" value="ECO:0007669"/>
    <property type="project" value="UniProtKB-ARBA"/>
</dbReference>
<protein>
    <recommendedName>
        <fullName evidence="5">Pseudouridine synthase</fullName>
        <ecNumber evidence="5">5.4.99.-</ecNumber>
    </recommendedName>
</protein>
<evidence type="ECO:0000313" key="7">
    <source>
        <dbReference type="EMBL" id="SFA51595.1"/>
    </source>
</evidence>
<dbReference type="FunFam" id="3.30.2350.10:FF:000005">
    <property type="entry name" value="Pseudouridine synthase"/>
    <property type="match status" value="1"/>
</dbReference>
<dbReference type="InterPro" id="IPR006145">
    <property type="entry name" value="PsdUridine_synth_RsuA/RluA"/>
</dbReference>
<dbReference type="PANTHER" id="PTHR21600">
    <property type="entry name" value="MITOCHONDRIAL RNA PSEUDOURIDINE SYNTHASE"/>
    <property type="match status" value="1"/>
</dbReference>
<dbReference type="GO" id="GO:0009982">
    <property type="term" value="F:pseudouridine synthase activity"/>
    <property type="evidence" value="ECO:0007669"/>
    <property type="project" value="InterPro"/>
</dbReference>
<dbReference type="SUPFAM" id="SSF55120">
    <property type="entry name" value="Pseudouridine synthase"/>
    <property type="match status" value="1"/>
</dbReference>
<keyword evidence="3 5" id="KW-0413">Isomerase</keyword>
<dbReference type="NCBIfam" id="TIGR00005">
    <property type="entry name" value="rluA_subfam"/>
    <property type="match status" value="1"/>
</dbReference>
<sequence length="317" mass="36270">MFPPRKKFGVKRTMWLKKGDWLECVIPSFWQGQTIESLLKEVWCTSKKFAHQLRMEKGIKLNGKEVSWQTALQENDRLQLYLYKPEPSAILPEYRELSVLWEDEHLLIINKDAGIDIHPSEPSQTGTLANAVAFYLQAQGILTKVRHIHRLDRDTSGTILFAKHPLAGATLDRMLEQRQIKRTYVALVHGIVKNKSGTISAPIGRDRHHPTRRRVSKTGAKAVTHYRVLHTFLNEQTSLVELSLDTGRTHQIRVHMSYIGHPLVGDVLYGGENTFHRQALHAVKLSFLHPFTKETVSCVAPVDDFPVDIARFYIDSQ</sequence>
<comment type="catalytic activity">
    <reaction evidence="1 5">
        <text>a uridine in RNA = a pseudouridine in RNA</text>
        <dbReference type="Rhea" id="RHEA:48348"/>
        <dbReference type="Rhea" id="RHEA-COMP:12068"/>
        <dbReference type="Rhea" id="RHEA-COMP:12069"/>
        <dbReference type="ChEBI" id="CHEBI:65314"/>
        <dbReference type="ChEBI" id="CHEBI:65315"/>
    </reaction>
</comment>
<dbReference type="EMBL" id="FOJS01000031">
    <property type="protein sequence ID" value="SFA51595.1"/>
    <property type="molecule type" value="Genomic_DNA"/>
</dbReference>
<dbReference type="Proteomes" id="UP000198650">
    <property type="component" value="Unassembled WGS sequence"/>
</dbReference>
<comment type="function">
    <text evidence="5">Responsible for synthesis of pseudouridine from uracil.</text>
</comment>
<dbReference type="AlphaFoldDB" id="A0A1I0TIM0"/>
<dbReference type="STRING" id="186116.SAMN05192569_103120"/>
<dbReference type="CDD" id="cd02869">
    <property type="entry name" value="PseudoU_synth_RluA_like"/>
    <property type="match status" value="1"/>
</dbReference>
<dbReference type="EC" id="5.4.99.-" evidence="5"/>
<evidence type="ECO:0000256" key="1">
    <source>
        <dbReference type="ARBA" id="ARBA00000073"/>
    </source>
</evidence>
<dbReference type="PANTHER" id="PTHR21600:SF71">
    <property type="entry name" value="PSEUDOURIDINE SYNTHASE"/>
    <property type="match status" value="1"/>
</dbReference>
<name>A0A1I0TIM0_9BACL</name>
<keyword evidence="8" id="KW-1185">Reference proteome</keyword>
<evidence type="ECO:0000256" key="2">
    <source>
        <dbReference type="ARBA" id="ARBA00010876"/>
    </source>
</evidence>